<evidence type="ECO:0000313" key="17">
    <source>
        <dbReference type="EMBL" id="AWT59667.1"/>
    </source>
</evidence>
<dbReference type="PANTHER" id="PTHR20836:SF0">
    <property type="entry name" value="4-HYDROXY-TETRAHYDRODIPICOLINATE REDUCTASE 1, CHLOROPLASTIC-RELATED"/>
    <property type="match status" value="1"/>
</dbReference>
<evidence type="ECO:0000256" key="1">
    <source>
        <dbReference type="ARBA" id="ARBA00006642"/>
    </source>
</evidence>
<evidence type="ECO:0000256" key="14">
    <source>
        <dbReference type="SAM" id="MobiDB-lite"/>
    </source>
</evidence>
<keyword evidence="6 13" id="KW-0560">Oxidoreductase</keyword>
<dbReference type="PIRSF" id="PIRSF000161">
    <property type="entry name" value="DHPR"/>
    <property type="match status" value="1"/>
</dbReference>
<accession>A0A2Z4AHW0</accession>
<evidence type="ECO:0000256" key="5">
    <source>
        <dbReference type="ARBA" id="ARBA00022915"/>
    </source>
</evidence>
<evidence type="ECO:0000256" key="9">
    <source>
        <dbReference type="ARBA" id="ARBA00037922"/>
    </source>
</evidence>
<dbReference type="GO" id="GO:0016726">
    <property type="term" value="F:oxidoreductase activity, acting on CH or CH2 groups, NAD or NADP as acceptor"/>
    <property type="evidence" value="ECO:0007669"/>
    <property type="project" value="UniProtKB-UniRule"/>
</dbReference>
<feature type="binding site" evidence="13">
    <location>
        <begin position="142"/>
        <end position="143"/>
    </location>
    <ligand>
        <name>(S)-2,3,4,5-tetrahydrodipicolinate</name>
        <dbReference type="ChEBI" id="CHEBI:16845"/>
    </ligand>
</feature>
<dbReference type="InterPro" id="IPR022664">
    <property type="entry name" value="DapB_N_CS"/>
</dbReference>
<evidence type="ECO:0000256" key="6">
    <source>
        <dbReference type="ARBA" id="ARBA00023002"/>
    </source>
</evidence>
<dbReference type="UniPathway" id="UPA00034">
    <property type="reaction ID" value="UER00018"/>
</dbReference>
<comment type="pathway">
    <text evidence="9 13">Amino-acid biosynthesis; L-lysine biosynthesis via DAP pathway; (S)-tetrahydrodipicolinate from L-aspartate: step 4/4.</text>
</comment>
<keyword evidence="7 13" id="KW-0520">NAD</keyword>
<proteinExistence type="inferred from homology"/>
<comment type="similarity">
    <text evidence="1 13">Belongs to the DapB family.</text>
</comment>
<evidence type="ECO:0000256" key="8">
    <source>
        <dbReference type="ARBA" id="ARBA00023154"/>
    </source>
</evidence>
<evidence type="ECO:0000259" key="16">
    <source>
        <dbReference type="Pfam" id="PF05173"/>
    </source>
</evidence>
<dbReference type="CDD" id="cd02274">
    <property type="entry name" value="DHDPR_N"/>
    <property type="match status" value="1"/>
</dbReference>
<dbReference type="Proteomes" id="UP000247465">
    <property type="component" value="Chromosome"/>
</dbReference>
<dbReference type="Gene3D" id="3.30.360.10">
    <property type="entry name" value="Dihydrodipicolinate Reductase, domain 2"/>
    <property type="match status" value="1"/>
</dbReference>
<comment type="subunit">
    <text evidence="13">Homotetramer.</text>
</comment>
<evidence type="ECO:0000256" key="7">
    <source>
        <dbReference type="ARBA" id="ARBA00023027"/>
    </source>
</evidence>
<dbReference type="AlphaFoldDB" id="A0A2Z4AHW0"/>
<evidence type="ECO:0000256" key="3">
    <source>
        <dbReference type="ARBA" id="ARBA00022605"/>
    </source>
</evidence>
<evidence type="ECO:0000256" key="10">
    <source>
        <dbReference type="ARBA" id="ARBA00038983"/>
    </source>
</evidence>
<keyword evidence="8 13" id="KW-0457">Lysine biosynthesis</keyword>
<feature type="binding site" evidence="13">
    <location>
        <position position="133"/>
    </location>
    <ligand>
        <name>(S)-2,3,4,5-tetrahydrodipicolinate</name>
        <dbReference type="ChEBI" id="CHEBI:16845"/>
    </ligand>
</feature>
<protein>
    <recommendedName>
        <fullName evidence="10 13">4-hydroxy-tetrahydrodipicolinate reductase</fullName>
        <shortName evidence="13">HTPA reductase</shortName>
        <ecNumber evidence="10 13">1.17.1.8</ecNumber>
    </recommendedName>
</protein>
<feature type="binding site" evidence="13">
    <location>
        <position position="37"/>
    </location>
    <ligand>
        <name>NAD(+)</name>
        <dbReference type="ChEBI" id="CHEBI:57540"/>
    </ligand>
</feature>
<evidence type="ECO:0000313" key="18">
    <source>
        <dbReference type="Proteomes" id="UP000247465"/>
    </source>
</evidence>
<evidence type="ECO:0000256" key="11">
    <source>
        <dbReference type="ARBA" id="ARBA00049080"/>
    </source>
</evidence>
<dbReference type="NCBIfam" id="TIGR00036">
    <property type="entry name" value="dapB"/>
    <property type="match status" value="1"/>
</dbReference>
<dbReference type="EMBL" id="CP029803">
    <property type="protein sequence ID" value="AWT59667.1"/>
    <property type="molecule type" value="Genomic_DNA"/>
</dbReference>
<dbReference type="InterPro" id="IPR000846">
    <property type="entry name" value="DapB_N"/>
</dbReference>
<sequence length="245" mass="26767">MSLKVLLNGAKGRMGKTISALANELDFEIVGAMDLGDDPSREMSKCDVAIDFSSHDSIISLIEHTKREQKPMVIGTTGHTEEERNSIVEASKSLSIVWAGNYSIGVNLLFYLTEQAAQILDTSYNPEIVELHHRFKIDSPSGTAEGLREVIGETRGISKKKTRLGRSGITGERPDDEIGMHSLRGGDAVGDHTVNFIGNGERIELTHRASDRRIYAQGAVVAASWVVNREPGIYSMRDVLGMKSA</sequence>
<evidence type="ECO:0000256" key="4">
    <source>
        <dbReference type="ARBA" id="ARBA00022857"/>
    </source>
</evidence>
<keyword evidence="3 13" id="KW-0028">Amino-acid biosynthesis</keyword>
<comment type="catalytic activity">
    <reaction evidence="12 13">
        <text>(S)-2,3,4,5-tetrahydrodipicolinate + NAD(+) + H2O = (2S,4S)-4-hydroxy-2,3,4,5-tetrahydrodipicolinate + NADH + H(+)</text>
        <dbReference type="Rhea" id="RHEA:35323"/>
        <dbReference type="ChEBI" id="CHEBI:15377"/>
        <dbReference type="ChEBI" id="CHEBI:15378"/>
        <dbReference type="ChEBI" id="CHEBI:16845"/>
        <dbReference type="ChEBI" id="CHEBI:57540"/>
        <dbReference type="ChEBI" id="CHEBI:57945"/>
        <dbReference type="ChEBI" id="CHEBI:67139"/>
        <dbReference type="EC" id="1.17.1.8"/>
    </reaction>
</comment>
<feature type="domain" description="Dihydrodipicolinate reductase C-terminal" evidence="16">
    <location>
        <begin position="105"/>
        <end position="240"/>
    </location>
</feature>
<reference evidence="17 18" key="1">
    <citation type="submission" date="2018-06" db="EMBL/GenBank/DDBJ databases">
        <title>Draft Genome Sequence of a Novel Marine Bacterium Related to the Verrucomicrobia.</title>
        <authorList>
            <person name="Vosseberg J."/>
            <person name="Martijn J."/>
            <person name="Ettema T.J.G."/>
        </authorList>
    </citation>
    <scope>NUCLEOTIDE SEQUENCE [LARGE SCALE GENOMIC DNA]</scope>
    <source>
        <strain evidence="17">TARA_B100001123</strain>
    </source>
</reference>
<dbReference type="Pfam" id="PF01113">
    <property type="entry name" value="DapB_N"/>
    <property type="match status" value="1"/>
</dbReference>
<dbReference type="InterPro" id="IPR022663">
    <property type="entry name" value="DapB_C"/>
</dbReference>
<feature type="active site" description="Proton donor/acceptor" evidence="13">
    <location>
        <position position="132"/>
    </location>
</feature>
<organism evidence="17 18">
    <name type="scientific">Candidatus Moanibacter tarae</name>
    <dbReference type="NCBI Taxonomy" id="2200854"/>
    <lineage>
        <taxon>Bacteria</taxon>
        <taxon>Pseudomonadati</taxon>
        <taxon>Verrucomicrobiota</taxon>
        <taxon>Opitutia</taxon>
        <taxon>Puniceicoccales</taxon>
        <taxon>Puniceicoccales incertae sedis</taxon>
        <taxon>Candidatus Moanibacter</taxon>
    </lineage>
</organism>
<name>A0A2Z4AHW0_9BACT</name>
<dbReference type="GO" id="GO:0005737">
    <property type="term" value="C:cytoplasm"/>
    <property type="evidence" value="ECO:0007669"/>
    <property type="project" value="UniProtKB-SubCell"/>
</dbReference>
<dbReference type="GO" id="GO:0009089">
    <property type="term" value="P:lysine biosynthetic process via diaminopimelate"/>
    <property type="evidence" value="ECO:0007669"/>
    <property type="project" value="UniProtKB-UniRule"/>
</dbReference>
<dbReference type="FunFam" id="3.30.360.10:FF:000004">
    <property type="entry name" value="4-hydroxy-tetrahydrodipicolinate reductase"/>
    <property type="match status" value="1"/>
</dbReference>
<feature type="binding site" evidence="13">
    <location>
        <begin position="75"/>
        <end position="77"/>
    </location>
    <ligand>
        <name>NAD(+)</name>
        <dbReference type="ChEBI" id="CHEBI:57540"/>
    </ligand>
</feature>
<dbReference type="PANTHER" id="PTHR20836">
    <property type="entry name" value="DIHYDRODIPICOLINATE REDUCTASE"/>
    <property type="match status" value="1"/>
</dbReference>
<evidence type="ECO:0000256" key="12">
    <source>
        <dbReference type="ARBA" id="ARBA00049396"/>
    </source>
</evidence>
<dbReference type="GO" id="GO:0050661">
    <property type="term" value="F:NADP binding"/>
    <property type="evidence" value="ECO:0007669"/>
    <property type="project" value="UniProtKB-UniRule"/>
</dbReference>
<dbReference type="EC" id="1.17.1.8" evidence="10 13"/>
<feature type="active site" description="Proton donor" evidence="13">
    <location>
        <position position="136"/>
    </location>
</feature>
<feature type="region of interest" description="Disordered" evidence="14">
    <location>
        <begin position="161"/>
        <end position="181"/>
    </location>
</feature>
<dbReference type="GO" id="GO:0051287">
    <property type="term" value="F:NAD binding"/>
    <property type="evidence" value="ECO:0007669"/>
    <property type="project" value="UniProtKB-UniRule"/>
</dbReference>
<keyword evidence="2 13" id="KW-0963">Cytoplasm</keyword>
<dbReference type="KEGG" id="mtar:DF168_00860"/>
<dbReference type="InterPro" id="IPR023940">
    <property type="entry name" value="DHDPR_bac"/>
</dbReference>
<dbReference type="Gene3D" id="3.40.50.720">
    <property type="entry name" value="NAD(P)-binding Rossmann-like Domain"/>
    <property type="match status" value="1"/>
</dbReference>
<evidence type="ECO:0000259" key="15">
    <source>
        <dbReference type="Pfam" id="PF01113"/>
    </source>
</evidence>
<dbReference type="SUPFAM" id="SSF51735">
    <property type="entry name" value="NAD(P)-binding Rossmann-fold domains"/>
    <property type="match status" value="1"/>
</dbReference>
<dbReference type="SUPFAM" id="SSF55347">
    <property type="entry name" value="Glyceraldehyde-3-phosphate dehydrogenase-like, C-terminal domain"/>
    <property type="match status" value="1"/>
</dbReference>
<evidence type="ECO:0000256" key="2">
    <source>
        <dbReference type="ARBA" id="ARBA00022490"/>
    </source>
</evidence>
<evidence type="ECO:0000256" key="13">
    <source>
        <dbReference type="HAMAP-Rule" id="MF_00102"/>
    </source>
</evidence>
<feature type="binding site" evidence="13">
    <location>
        <begin position="9"/>
        <end position="14"/>
    </location>
    <ligand>
        <name>NAD(+)</name>
        <dbReference type="ChEBI" id="CHEBI:57540"/>
    </ligand>
</feature>
<comment type="subcellular location">
    <subcellularLocation>
        <location evidence="13">Cytoplasm</location>
    </subcellularLocation>
</comment>
<dbReference type="InterPro" id="IPR036291">
    <property type="entry name" value="NAD(P)-bd_dom_sf"/>
</dbReference>
<feature type="domain" description="Dihydrodipicolinate reductase N-terminal" evidence="15">
    <location>
        <begin position="4"/>
        <end position="102"/>
    </location>
</feature>
<comment type="caution">
    <text evidence="13">Lacks conserved residue(s) required for the propagation of feature annotation.</text>
</comment>
<comment type="caution">
    <text evidence="13">Was originally thought to be a dihydrodipicolinate reductase (DHDPR), catalyzing the conversion of dihydrodipicolinate to tetrahydrodipicolinate. However, it was shown in E.coli that the substrate of the enzymatic reaction is not dihydrodipicolinate (DHDP) but in fact (2S,4S)-4-hydroxy-2,3,4,5-tetrahydrodipicolinic acid (HTPA), the product released by the DapA-catalyzed reaction.</text>
</comment>
<feature type="binding site" evidence="13">
    <location>
        <begin position="99"/>
        <end position="102"/>
    </location>
    <ligand>
        <name>NAD(+)</name>
        <dbReference type="ChEBI" id="CHEBI:57540"/>
    </ligand>
</feature>
<keyword evidence="5 13" id="KW-0220">Diaminopimelate biosynthesis</keyword>
<dbReference type="PROSITE" id="PS01298">
    <property type="entry name" value="DAPB"/>
    <property type="match status" value="1"/>
</dbReference>
<dbReference type="Pfam" id="PF05173">
    <property type="entry name" value="DapB_C"/>
    <property type="match status" value="1"/>
</dbReference>
<keyword evidence="4 13" id="KW-0521">NADP</keyword>
<dbReference type="GO" id="GO:0019877">
    <property type="term" value="P:diaminopimelate biosynthetic process"/>
    <property type="evidence" value="ECO:0007669"/>
    <property type="project" value="UniProtKB-UniRule"/>
</dbReference>
<comment type="catalytic activity">
    <reaction evidence="11 13">
        <text>(S)-2,3,4,5-tetrahydrodipicolinate + NADP(+) + H2O = (2S,4S)-4-hydroxy-2,3,4,5-tetrahydrodipicolinate + NADPH + H(+)</text>
        <dbReference type="Rhea" id="RHEA:35331"/>
        <dbReference type="ChEBI" id="CHEBI:15377"/>
        <dbReference type="ChEBI" id="CHEBI:15378"/>
        <dbReference type="ChEBI" id="CHEBI:16845"/>
        <dbReference type="ChEBI" id="CHEBI:57783"/>
        <dbReference type="ChEBI" id="CHEBI:58349"/>
        <dbReference type="ChEBI" id="CHEBI:67139"/>
        <dbReference type="EC" id="1.17.1.8"/>
    </reaction>
</comment>
<comment type="function">
    <text evidence="13">Catalyzes the conversion of 4-hydroxy-tetrahydrodipicolinate (HTPA) to tetrahydrodipicolinate.</text>
</comment>
<dbReference type="GO" id="GO:0008839">
    <property type="term" value="F:4-hydroxy-tetrahydrodipicolinate reductase"/>
    <property type="evidence" value="ECO:0007669"/>
    <property type="project" value="UniProtKB-UniRule"/>
</dbReference>
<dbReference type="HAMAP" id="MF_00102">
    <property type="entry name" value="DapB"/>
    <property type="match status" value="1"/>
</dbReference>
<gene>
    <name evidence="13 17" type="primary">dapB</name>
    <name evidence="17" type="ORF">DF168_00860</name>
</gene>